<dbReference type="EMBL" id="JBBWWR010000006">
    <property type="protein sequence ID" value="KAK8964923.1"/>
    <property type="molecule type" value="Genomic_DNA"/>
</dbReference>
<dbReference type="SUPFAM" id="SSF53474">
    <property type="entry name" value="alpha/beta-Hydrolases"/>
    <property type="match status" value="1"/>
</dbReference>
<keyword evidence="3" id="KW-1185">Reference proteome</keyword>
<sequence>MSRPSSHPGALLIPYRTNTPQTALPRGMEAASDSLRWRLDDGRWCSKNKMRFLLGESMGGAVVLLLHRKKPSFWHGAVLVAPMCKVHSRISSLCIRECAELMVGFLSSVRDGKLIVIYWKYSKEELGGIALRSSATNFVEKLTEEQ</sequence>
<evidence type="ECO:0000313" key="3">
    <source>
        <dbReference type="Proteomes" id="UP001412067"/>
    </source>
</evidence>
<accession>A0ABR2MLS0</accession>
<gene>
    <name evidence="2" type="ORF">KSP40_PGU003100</name>
</gene>
<dbReference type="InterPro" id="IPR051044">
    <property type="entry name" value="MAG_DAG_Lipase"/>
</dbReference>
<comment type="caution">
    <text evidence="2">The sequence shown here is derived from an EMBL/GenBank/DDBJ whole genome shotgun (WGS) entry which is preliminary data.</text>
</comment>
<protein>
    <recommendedName>
        <fullName evidence="1">Serine aminopeptidase S33 domain-containing protein</fullName>
    </recommendedName>
</protein>
<feature type="domain" description="Serine aminopeptidase S33" evidence="1">
    <location>
        <begin position="47"/>
        <end position="110"/>
    </location>
</feature>
<dbReference type="InterPro" id="IPR022742">
    <property type="entry name" value="Hydrolase_4"/>
</dbReference>
<name>A0ABR2MLS0_9ASPA</name>
<dbReference type="Proteomes" id="UP001412067">
    <property type="component" value="Unassembled WGS sequence"/>
</dbReference>
<dbReference type="Gene3D" id="3.40.50.1820">
    <property type="entry name" value="alpha/beta hydrolase"/>
    <property type="match status" value="1"/>
</dbReference>
<evidence type="ECO:0000313" key="2">
    <source>
        <dbReference type="EMBL" id="KAK8964923.1"/>
    </source>
</evidence>
<dbReference type="Pfam" id="PF12146">
    <property type="entry name" value="Hydrolase_4"/>
    <property type="match status" value="1"/>
</dbReference>
<organism evidence="2 3">
    <name type="scientific">Platanthera guangdongensis</name>
    <dbReference type="NCBI Taxonomy" id="2320717"/>
    <lineage>
        <taxon>Eukaryota</taxon>
        <taxon>Viridiplantae</taxon>
        <taxon>Streptophyta</taxon>
        <taxon>Embryophyta</taxon>
        <taxon>Tracheophyta</taxon>
        <taxon>Spermatophyta</taxon>
        <taxon>Magnoliopsida</taxon>
        <taxon>Liliopsida</taxon>
        <taxon>Asparagales</taxon>
        <taxon>Orchidaceae</taxon>
        <taxon>Orchidoideae</taxon>
        <taxon>Orchideae</taxon>
        <taxon>Orchidinae</taxon>
        <taxon>Platanthera</taxon>
    </lineage>
</organism>
<dbReference type="InterPro" id="IPR029058">
    <property type="entry name" value="AB_hydrolase_fold"/>
</dbReference>
<evidence type="ECO:0000259" key="1">
    <source>
        <dbReference type="Pfam" id="PF12146"/>
    </source>
</evidence>
<dbReference type="PANTHER" id="PTHR11614">
    <property type="entry name" value="PHOSPHOLIPASE-RELATED"/>
    <property type="match status" value="1"/>
</dbReference>
<reference evidence="2 3" key="1">
    <citation type="journal article" date="2022" name="Nat. Plants">
        <title>Genomes of leafy and leafless Platanthera orchids illuminate the evolution of mycoheterotrophy.</title>
        <authorList>
            <person name="Li M.H."/>
            <person name="Liu K.W."/>
            <person name="Li Z."/>
            <person name="Lu H.C."/>
            <person name="Ye Q.L."/>
            <person name="Zhang D."/>
            <person name="Wang J.Y."/>
            <person name="Li Y.F."/>
            <person name="Zhong Z.M."/>
            <person name="Liu X."/>
            <person name="Yu X."/>
            <person name="Liu D.K."/>
            <person name="Tu X.D."/>
            <person name="Liu B."/>
            <person name="Hao Y."/>
            <person name="Liao X.Y."/>
            <person name="Jiang Y.T."/>
            <person name="Sun W.H."/>
            <person name="Chen J."/>
            <person name="Chen Y.Q."/>
            <person name="Ai Y."/>
            <person name="Zhai J.W."/>
            <person name="Wu S.S."/>
            <person name="Zhou Z."/>
            <person name="Hsiao Y.Y."/>
            <person name="Wu W.L."/>
            <person name="Chen Y.Y."/>
            <person name="Lin Y.F."/>
            <person name="Hsu J.L."/>
            <person name="Li C.Y."/>
            <person name="Wang Z.W."/>
            <person name="Zhao X."/>
            <person name="Zhong W.Y."/>
            <person name="Ma X.K."/>
            <person name="Ma L."/>
            <person name="Huang J."/>
            <person name="Chen G.Z."/>
            <person name="Huang M.Z."/>
            <person name="Huang L."/>
            <person name="Peng D.H."/>
            <person name="Luo Y.B."/>
            <person name="Zou S.Q."/>
            <person name="Chen S.P."/>
            <person name="Lan S."/>
            <person name="Tsai W.C."/>
            <person name="Van de Peer Y."/>
            <person name="Liu Z.J."/>
        </authorList>
    </citation>
    <scope>NUCLEOTIDE SEQUENCE [LARGE SCALE GENOMIC DNA]</scope>
    <source>
        <strain evidence="2">Lor288</strain>
    </source>
</reference>
<proteinExistence type="predicted"/>